<evidence type="ECO:0000313" key="2">
    <source>
        <dbReference type="Proteomes" id="UP000294933"/>
    </source>
</evidence>
<keyword evidence="2" id="KW-1185">Reference proteome</keyword>
<evidence type="ECO:0000313" key="1">
    <source>
        <dbReference type="EMBL" id="TDL20134.1"/>
    </source>
</evidence>
<dbReference type="EMBL" id="ML170190">
    <property type="protein sequence ID" value="TDL20134.1"/>
    <property type="molecule type" value="Genomic_DNA"/>
</dbReference>
<dbReference type="AlphaFoldDB" id="A0A4Y7PXK7"/>
<sequence length="218" mass="24504">MTSFRGKAGPLLDGFPSLHTIESSNQYVLSHLRRVPLPSLSTAHVRNEDFLEWEFMWIFLDSNFLLTCGGNIKTLTIVGTVVESRARTVAEALRTCMRLKELVMDAIDLFRLLSGFRGFDELLHPQVTQLGLTNNALNTLPSENNFHATLIPNLRARFPTLEVLRWLGDVDRGLSRSDTQGGSDLLGSAADTSQVHTSEIRIENRDGEKLELDWLLVR</sequence>
<name>A0A4Y7PXK7_9AGAM</name>
<gene>
    <name evidence="1" type="ORF">BD410DRAFT_382374</name>
</gene>
<proteinExistence type="predicted"/>
<evidence type="ECO:0008006" key="3">
    <source>
        <dbReference type="Google" id="ProtNLM"/>
    </source>
</evidence>
<accession>A0A4Y7PXK7</accession>
<organism evidence="1 2">
    <name type="scientific">Rickenella mellea</name>
    <dbReference type="NCBI Taxonomy" id="50990"/>
    <lineage>
        <taxon>Eukaryota</taxon>
        <taxon>Fungi</taxon>
        <taxon>Dikarya</taxon>
        <taxon>Basidiomycota</taxon>
        <taxon>Agaricomycotina</taxon>
        <taxon>Agaricomycetes</taxon>
        <taxon>Hymenochaetales</taxon>
        <taxon>Rickenellaceae</taxon>
        <taxon>Rickenella</taxon>
    </lineage>
</organism>
<dbReference type="VEuPathDB" id="FungiDB:BD410DRAFT_382374"/>
<reference evidence="1 2" key="1">
    <citation type="submission" date="2018-06" db="EMBL/GenBank/DDBJ databases">
        <title>A transcriptomic atlas of mushroom development highlights an independent origin of complex multicellularity.</title>
        <authorList>
            <consortium name="DOE Joint Genome Institute"/>
            <person name="Krizsan K."/>
            <person name="Almasi E."/>
            <person name="Merenyi Z."/>
            <person name="Sahu N."/>
            <person name="Viragh M."/>
            <person name="Koszo T."/>
            <person name="Mondo S."/>
            <person name="Kiss B."/>
            <person name="Balint B."/>
            <person name="Kues U."/>
            <person name="Barry K."/>
            <person name="Hegedus J.C."/>
            <person name="Henrissat B."/>
            <person name="Johnson J."/>
            <person name="Lipzen A."/>
            <person name="Ohm R."/>
            <person name="Nagy I."/>
            <person name="Pangilinan J."/>
            <person name="Yan J."/>
            <person name="Xiong Y."/>
            <person name="Grigoriev I.V."/>
            <person name="Hibbett D.S."/>
            <person name="Nagy L.G."/>
        </authorList>
    </citation>
    <scope>NUCLEOTIDE SEQUENCE [LARGE SCALE GENOMIC DNA]</scope>
    <source>
        <strain evidence="1 2">SZMC22713</strain>
    </source>
</reference>
<protein>
    <recommendedName>
        <fullName evidence="3">L domain-like protein</fullName>
    </recommendedName>
</protein>
<dbReference type="Proteomes" id="UP000294933">
    <property type="component" value="Unassembled WGS sequence"/>
</dbReference>